<keyword evidence="2" id="KW-0812">Transmembrane</keyword>
<dbReference type="OrthoDB" id="512920at2759"/>
<dbReference type="EMBL" id="EQ962655">
    <property type="protein sequence ID" value="EED18189.1"/>
    <property type="molecule type" value="Genomic_DNA"/>
</dbReference>
<dbReference type="RefSeq" id="XP_002482181.1">
    <property type="nucleotide sequence ID" value="XM_002482136.1"/>
</dbReference>
<evidence type="ECO:0000256" key="2">
    <source>
        <dbReference type="SAM" id="Phobius"/>
    </source>
</evidence>
<dbReference type="PANTHER" id="PTHR45947">
    <property type="entry name" value="SULFOQUINOVOSYL TRANSFERASE SQD2"/>
    <property type="match status" value="1"/>
</dbReference>
<reference evidence="6" key="1">
    <citation type="journal article" date="2015" name="Genome Announc.">
        <title>Genome sequence of the AIDS-associated pathogen Penicillium marneffei (ATCC18224) and its near taxonomic relative Talaromyces stipitatus (ATCC10500).</title>
        <authorList>
            <person name="Nierman W.C."/>
            <person name="Fedorova-Abrams N.D."/>
            <person name="Andrianopoulos A."/>
        </authorList>
    </citation>
    <scope>NUCLEOTIDE SEQUENCE [LARGE SCALE GENOMIC DNA]</scope>
    <source>
        <strain evidence="6">ATCC 10500 / CBS 375.48 / QM 6759 / NRRL 1006</strain>
    </source>
</reference>
<feature type="transmembrane region" description="Helical" evidence="2">
    <location>
        <begin position="458"/>
        <end position="478"/>
    </location>
</feature>
<sequence length="531" mass="59451">MASQASSTNARGDEFPPALKGKRILLATESLGPVNGVSRTTGMLIEYLRANGVDLAVVAPRYEVKDQLHTKPPTAPSHSRSGSEVRLHGYPLPYNPDLTVVYPFRFDRVCSRTFQPDIVYLASPASVGYQFLWQIRQLQKPPVVLLNYQTDLAAYSSILLPGAMGRFGTWLVNRVQGFLFNHPSVETIFYPCSDVRAYLEEAGAPSNRLVQLGRGVDTVTFNPRHRDESYRRQLAPNGEIILAYTCRLAPEKGFEFLADAAVRLAKEGLAYKLLIVGGNRNPAVEADVRTLFEPVRDRVIFTGFLGGESLARAYAAADVFLHCSITETFGLVVLESMASGVPVIARNQGGPSDIVKHGKTGYLVAPDDLDEFVRLTLEVSRDSELRHNLAVNARAFADETTWEKINRRVAWHIVDGLENHSRRLEMKKAQRPIRNWISAQYSEFEAHILWPLIEQVRVNAAIAFVFFMWMIAVIPLILHGSRMFHFVQTIPLMFQQAQSNQLANSNIVCTHATRLKEALTLQNQEKLTFTS</sequence>
<dbReference type="STRING" id="441959.B8MBQ6"/>
<dbReference type="InterPro" id="IPR050194">
    <property type="entry name" value="Glycosyltransferase_grp1"/>
</dbReference>
<dbReference type="InParanoid" id="B8MBQ6"/>
<keyword evidence="6" id="KW-1185">Reference proteome</keyword>
<dbReference type="PhylomeDB" id="B8MBQ6"/>
<feature type="domain" description="Glycosyltransferase subfamily 4-like N-terminal" evidence="4">
    <location>
        <begin position="35"/>
        <end position="214"/>
    </location>
</feature>
<evidence type="ECO:0000313" key="5">
    <source>
        <dbReference type="EMBL" id="EED18189.1"/>
    </source>
</evidence>
<evidence type="ECO:0000259" key="4">
    <source>
        <dbReference type="Pfam" id="PF13579"/>
    </source>
</evidence>
<dbReference type="CDD" id="cd03814">
    <property type="entry name" value="GT4-like"/>
    <property type="match status" value="1"/>
</dbReference>
<keyword evidence="2" id="KW-1133">Transmembrane helix</keyword>
<gene>
    <name evidence="5" type="ORF">TSTA_119510</name>
</gene>
<organism evidence="5 6">
    <name type="scientific">Talaromyces stipitatus (strain ATCC 10500 / CBS 375.48 / QM 6759 / NRRL 1006)</name>
    <name type="common">Penicillium stipitatum</name>
    <dbReference type="NCBI Taxonomy" id="441959"/>
    <lineage>
        <taxon>Eukaryota</taxon>
        <taxon>Fungi</taxon>
        <taxon>Dikarya</taxon>
        <taxon>Ascomycota</taxon>
        <taxon>Pezizomycotina</taxon>
        <taxon>Eurotiomycetes</taxon>
        <taxon>Eurotiomycetidae</taxon>
        <taxon>Eurotiales</taxon>
        <taxon>Trichocomaceae</taxon>
        <taxon>Talaromyces</taxon>
        <taxon>Talaromyces sect. Talaromyces</taxon>
    </lineage>
</organism>
<keyword evidence="1" id="KW-0328">Glycosyltransferase</keyword>
<dbReference type="OMA" id="HTNFPQY"/>
<dbReference type="HOGENOM" id="CLU_009583_23_0_1"/>
<evidence type="ECO:0000256" key="1">
    <source>
        <dbReference type="ARBA" id="ARBA00022676"/>
    </source>
</evidence>
<proteinExistence type="predicted"/>
<accession>B8MBQ6</accession>
<dbReference type="eggNOG" id="KOG1111">
    <property type="taxonomic scope" value="Eukaryota"/>
</dbReference>
<feature type="domain" description="Glycosyl transferase family 1" evidence="3">
    <location>
        <begin position="228"/>
        <end position="395"/>
    </location>
</feature>
<name>B8MBQ6_TALSN</name>
<dbReference type="InterPro" id="IPR028098">
    <property type="entry name" value="Glyco_trans_4-like_N"/>
</dbReference>
<keyword evidence="2" id="KW-0472">Membrane</keyword>
<dbReference type="AlphaFoldDB" id="B8MBQ6"/>
<dbReference type="InterPro" id="IPR001296">
    <property type="entry name" value="Glyco_trans_1"/>
</dbReference>
<dbReference type="PANTHER" id="PTHR45947:SF3">
    <property type="entry name" value="SULFOQUINOVOSYL TRANSFERASE SQD2"/>
    <property type="match status" value="1"/>
</dbReference>
<evidence type="ECO:0000259" key="3">
    <source>
        <dbReference type="Pfam" id="PF00534"/>
    </source>
</evidence>
<dbReference type="GeneID" id="8105226"/>
<dbReference type="VEuPathDB" id="FungiDB:TSTA_119510"/>
<dbReference type="GO" id="GO:0016757">
    <property type="term" value="F:glycosyltransferase activity"/>
    <property type="evidence" value="ECO:0007669"/>
    <property type="project" value="UniProtKB-KW"/>
</dbReference>
<dbReference type="Gene3D" id="3.40.50.2000">
    <property type="entry name" value="Glycogen Phosphorylase B"/>
    <property type="match status" value="2"/>
</dbReference>
<keyword evidence="5" id="KW-0808">Transferase</keyword>
<dbReference type="SUPFAM" id="SSF53756">
    <property type="entry name" value="UDP-Glycosyltransferase/glycogen phosphorylase"/>
    <property type="match status" value="1"/>
</dbReference>
<protein>
    <submittedName>
        <fullName evidence="5">Glycosyl transferase, putative</fullName>
    </submittedName>
</protein>
<dbReference type="Proteomes" id="UP000001745">
    <property type="component" value="Unassembled WGS sequence"/>
</dbReference>
<evidence type="ECO:0000313" key="6">
    <source>
        <dbReference type="Proteomes" id="UP000001745"/>
    </source>
</evidence>
<dbReference type="Pfam" id="PF00534">
    <property type="entry name" value="Glycos_transf_1"/>
    <property type="match status" value="1"/>
</dbReference>
<dbReference type="Pfam" id="PF13579">
    <property type="entry name" value="Glyco_trans_4_4"/>
    <property type="match status" value="1"/>
</dbReference>